<evidence type="ECO:0000313" key="2">
    <source>
        <dbReference type="Proteomes" id="UP000323258"/>
    </source>
</evidence>
<organism evidence="1 2">
    <name type="scientific">Neoaquamicrobium microcysteis</name>
    <dbReference type="NCBI Taxonomy" id="2682781"/>
    <lineage>
        <taxon>Bacteria</taxon>
        <taxon>Pseudomonadati</taxon>
        <taxon>Pseudomonadota</taxon>
        <taxon>Alphaproteobacteria</taxon>
        <taxon>Hyphomicrobiales</taxon>
        <taxon>Phyllobacteriaceae</taxon>
        <taxon>Neoaquamicrobium</taxon>
    </lineage>
</organism>
<proteinExistence type="predicted"/>
<name>A0A5D4H3W8_9HYPH</name>
<dbReference type="EMBL" id="VSZS01000059">
    <property type="protein sequence ID" value="TYR33510.1"/>
    <property type="molecule type" value="Genomic_DNA"/>
</dbReference>
<evidence type="ECO:0000313" key="1">
    <source>
        <dbReference type="EMBL" id="TYR33510.1"/>
    </source>
</evidence>
<keyword evidence="2" id="KW-1185">Reference proteome</keyword>
<dbReference type="RefSeq" id="WP_148914184.1">
    <property type="nucleotide sequence ID" value="NZ_VSZS01000059.1"/>
</dbReference>
<accession>A0A5D4H3W8</accession>
<reference evidence="1 2" key="2">
    <citation type="submission" date="2019-09" db="EMBL/GenBank/DDBJ databases">
        <title>Mesorhizobium sp. MaA-C15 isolated from Microcystis aeruginosa.</title>
        <authorList>
            <person name="Jeong S.E."/>
            <person name="Jin H.M."/>
            <person name="Jeon C.O."/>
        </authorList>
    </citation>
    <scope>NUCLEOTIDE SEQUENCE [LARGE SCALE GENOMIC DNA]</scope>
    <source>
        <strain evidence="1 2">MaA-C15</strain>
    </source>
</reference>
<dbReference type="OrthoDB" id="8162253at2"/>
<protein>
    <submittedName>
        <fullName evidence="1">Uncharacterized protein</fullName>
    </submittedName>
</protein>
<gene>
    <name evidence="1" type="ORF">FY036_08020</name>
</gene>
<sequence length="161" mass="17708">MNRIMLTATATILAAATWTSVPGRAEASEWGCEVLLCASSSNPAWRGVPACHPPMYRLISAMKGWGFSWPTCPEAGTGKPGYEAYDECPAGWSVGSSNQDHAGRQADLCFQVRNSCPSGFGGRDGCEQTVTMPRPLREDPYYFDIRADDGNVNRHWFNLRR</sequence>
<reference evidence="1 2" key="1">
    <citation type="submission" date="2019-08" db="EMBL/GenBank/DDBJ databases">
        <authorList>
            <person name="Seo Y.L."/>
        </authorList>
    </citation>
    <scope>NUCLEOTIDE SEQUENCE [LARGE SCALE GENOMIC DNA]</scope>
    <source>
        <strain evidence="1 2">MaA-C15</strain>
    </source>
</reference>
<dbReference type="AlphaFoldDB" id="A0A5D4H3W8"/>
<comment type="caution">
    <text evidence="1">The sequence shown here is derived from an EMBL/GenBank/DDBJ whole genome shotgun (WGS) entry which is preliminary data.</text>
</comment>
<dbReference type="Proteomes" id="UP000323258">
    <property type="component" value="Unassembled WGS sequence"/>
</dbReference>